<dbReference type="Proteomes" id="UP001163739">
    <property type="component" value="Chromosome"/>
</dbReference>
<dbReference type="Pfam" id="PF13557">
    <property type="entry name" value="Phenol_MetA_deg"/>
    <property type="match status" value="1"/>
</dbReference>
<proteinExistence type="predicted"/>
<keyword evidence="3" id="KW-1185">Reference proteome</keyword>
<gene>
    <name evidence="2" type="ORF">NKI27_01035</name>
</gene>
<keyword evidence="1" id="KW-0732">Signal</keyword>
<evidence type="ECO:0000313" key="2">
    <source>
        <dbReference type="EMBL" id="UZE96360.1"/>
    </source>
</evidence>
<feature type="chain" id="PRO_5046643847" evidence="1">
    <location>
        <begin position="38"/>
        <end position="326"/>
    </location>
</feature>
<name>A0ABY6N2V8_9ALTE</name>
<evidence type="ECO:0000313" key="3">
    <source>
        <dbReference type="Proteomes" id="UP001163739"/>
    </source>
</evidence>
<dbReference type="EMBL" id="CP100390">
    <property type="protein sequence ID" value="UZE96360.1"/>
    <property type="molecule type" value="Genomic_DNA"/>
</dbReference>
<protein>
    <submittedName>
        <fullName evidence="2">Transporter</fullName>
    </submittedName>
</protein>
<accession>A0ABY6N2V8</accession>
<sequence length="326" mass="35041">MINHTMNHCSPKFRSKVLQTCTSLVAMAALTSTSVSADEGGVAFWFSGQYSSFAAVPVATGWSMPIQGYYYNGGVSANKELKRGNQVSANLDSSLPLLMIQPTYAPETQVWGGQLALGLGFGWGYGDADANVTVSGFPNGLSRSDSVTGFTDLYPIASLAWADGNNNYMTYVTGDIPTGDYDPNRLANLGIGHAAIDGGGGYTYFNPATMQEFSAVVGLTYNYENDDTKYQNGIDAHLDWAASQFLNDNWQVGVAGYVYGQLSGDSSPTQYNDNIKSRIAAVGPEVGYSFVMNNQAAYLNLRAYWEFSAKHRVEGTAVFATASLPF</sequence>
<feature type="signal peptide" evidence="1">
    <location>
        <begin position="1"/>
        <end position="37"/>
    </location>
</feature>
<evidence type="ECO:0000256" key="1">
    <source>
        <dbReference type="SAM" id="SignalP"/>
    </source>
</evidence>
<dbReference type="RefSeq" id="WP_265047845.1">
    <property type="nucleotide sequence ID" value="NZ_CP100390.1"/>
</dbReference>
<dbReference type="InterPro" id="IPR025737">
    <property type="entry name" value="FApF"/>
</dbReference>
<reference evidence="2" key="1">
    <citation type="submission" date="2022-06" db="EMBL/GenBank/DDBJ databases">
        <title>Alkalimarinus sp. nov., isolated from gut of a Alitta virens.</title>
        <authorList>
            <person name="Yang A.I."/>
            <person name="Shin N.-R."/>
        </authorList>
    </citation>
    <scope>NUCLEOTIDE SEQUENCE</scope>
    <source>
        <strain evidence="2">A2M4</strain>
    </source>
</reference>
<organism evidence="2 3">
    <name type="scientific">Alkalimarinus alittae</name>
    <dbReference type="NCBI Taxonomy" id="2961619"/>
    <lineage>
        <taxon>Bacteria</taxon>
        <taxon>Pseudomonadati</taxon>
        <taxon>Pseudomonadota</taxon>
        <taxon>Gammaproteobacteria</taxon>
        <taxon>Alteromonadales</taxon>
        <taxon>Alteromonadaceae</taxon>
        <taxon>Alkalimarinus</taxon>
    </lineage>
</organism>